<evidence type="ECO:0000256" key="10">
    <source>
        <dbReference type="SAM" id="Phobius"/>
    </source>
</evidence>
<dbReference type="UniPathway" id="UPA00252"/>
<proteinExistence type="predicted"/>
<evidence type="ECO:0000256" key="4">
    <source>
        <dbReference type="ARBA" id="ARBA00022475"/>
    </source>
</evidence>
<evidence type="ECO:0000256" key="2">
    <source>
        <dbReference type="ARBA" id="ARBA00004429"/>
    </source>
</evidence>
<keyword evidence="5" id="KW-0997">Cell inner membrane</keyword>
<dbReference type="GO" id="GO:0042168">
    <property type="term" value="P:heme metabolic process"/>
    <property type="evidence" value="ECO:0007669"/>
    <property type="project" value="InterPro"/>
</dbReference>
<evidence type="ECO:0000259" key="11">
    <source>
        <dbReference type="Pfam" id="PF07219"/>
    </source>
</evidence>
<keyword evidence="9" id="KW-0627">Porphyrin biosynthesis</keyword>
<comment type="subcellular location">
    <subcellularLocation>
        <location evidence="2">Cell inner membrane</location>
        <topology evidence="2">Multi-pass membrane protein</topology>
    </subcellularLocation>
</comment>
<dbReference type="InterPro" id="IPR019734">
    <property type="entry name" value="TPR_rpt"/>
</dbReference>
<dbReference type="GO" id="GO:0005886">
    <property type="term" value="C:plasma membrane"/>
    <property type="evidence" value="ECO:0007669"/>
    <property type="project" value="UniProtKB-SubCell"/>
</dbReference>
<comment type="pathway">
    <text evidence="3">Porphyrin-containing compound metabolism; protoheme biosynthesis.</text>
</comment>
<dbReference type="GO" id="GO:0006779">
    <property type="term" value="P:porphyrin-containing compound biosynthetic process"/>
    <property type="evidence" value="ECO:0007669"/>
    <property type="project" value="UniProtKB-KW"/>
</dbReference>
<protein>
    <recommendedName>
        <fullName evidence="11">HemY N-terminal domain-containing protein</fullName>
    </recommendedName>
</protein>
<evidence type="ECO:0000313" key="13">
    <source>
        <dbReference type="Proteomes" id="UP000316473"/>
    </source>
</evidence>
<evidence type="ECO:0000256" key="3">
    <source>
        <dbReference type="ARBA" id="ARBA00004744"/>
    </source>
</evidence>
<dbReference type="Pfam" id="PF13181">
    <property type="entry name" value="TPR_8"/>
    <property type="match status" value="1"/>
</dbReference>
<gene>
    <name evidence="12" type="ORF">Nstercoris_00196</name>
</gene>
<keyword evidence="4" id="KW-1003">Cell membrane</keyword>
<dbReference type="Gene3D" id="1.25.40.10">
    <property type="entry name" value="Tetratricopeptide repeat domain"/>
    <property type="match status" value="1"/>
</dbReference>
<dbReference type="AlphaFoldDB" id="A0A4Y1YJI6"/>
<evidence type="ECO:0000256" key="1">
    <source>
        <dbReference type="ARBA" id="ARBA00002962"/>
    </source>
</evidence>
<evidence type="ECO:0000256" key="6">
    <source>
        <dbReference type="ARBA" id="ARBA00022692"/>
    </source>
</evidence>
<reference evidence="12 13" key="1">
    <citation type="submission" date="2019-06" db="EMBL/GenBank/DDBJ databases">
        <title>Nitrosomonas stercoris KYUHI-S whole genome shotgun sequence.</title>
        <authorList>
            <person name="Nakagawa T."/>
            <person name="Tsuchiya Y."/>
            <person name="Takahashi R."/>
        </authorList>
    </citation>
    <scope>NUCLEOTIDE SEQUENCE [LARGE SCALE GENOMIC DNA]</scope>
    <source>
        <strain evidence="12 13">KYUHI-S</strain>
    </source>
</reference>
<evidence type="ECO:0000256" key="8">
    <source>
        <dbReference type="ARBA" id="ARBA00023136"/>
    </source>
</evidence>
<dbReference type="Proteomes" id="UP000316473">
    <property type="component" value="Chromosome"/>
</dbReference>
<evidence type="ECO:0000256" key="9">
    <source>
        <dbReference type="ARBA" id="ARBA00023244"/>
    </source>
</evidence>
<keyword evidence="6 10" id="KW-0812">Transmembrane</keyword>
<feature type="domain" description="HemY N-terminal" evidence="11">
    <location>
        <begin position="26"/>
        <end position="128"/>
    </location>
</feature>
<evidence type="ECO:0000256" key="5">
    <source>
        <dbReference type="ARBA" id="ARBA00022519"/>
    </source>
</evidence>
<keyword evidence="8 10" id="KW-0472">Membrane</keyword>
<dbReference type="NCBIfam" id="TIGR00540">
    <property type="entry name" value="TPR_hemY_coli"/>
    <property type="match status" value="1"/>
</dbReference>
<dbReference type="KEGG" id="nst:Nstercoris_00196"/>
<dbReference type="Pfam" id="PF07219">
    <property type="entry name" value="HemY_N"/>
    <property type="match status" value="1"/>
</dbReference>
<sequence>MKLVLWVLALFAAAIAIVLAAYYNTGTVLFTVPPYKIELAFNTFVIMLISVFTVFYMLLRILSGLSGINRKLRAKKAEEMTWFGTRAFFEARYDQAIVFSEKALKLADTQITKVLNAVIGARSAHQQGNYTRRDNLLAIAKEQIPTGKELTLITEAELLLDEGRYRDALTALQSIYSSGGLQSTAVLLLELKACQKLGDWDTVLELTKVLSNRSFVDQALVDELRLQAHLENIKHNEQDITSLKRYWRALSWHEKNDGRIAAAAAHALMTQGDNATAQKIIENSLDNELYPELIALYADCQSGAVSWQIQRAESWLVKHPSNADLLLTLGRLCAYGELWGKAQSYLEASLSIEPGYPAHLALAQLFEKLGKQDAASEHYRKGLDFALKQIASAT</sequence>
<evidence type="ECO:0000313" key="12">
    <source>
        <dbReference type="EMBL" id="BBL33968.1"/>
    </source>
</evidence>
<name>A0A4Y1YJI6_9PROT</name>
<organism evidence="12 13">
    <name type="scientific">Nitrosomonas stercoris</name>
    <dbReference type="NCBI Taxonomy" id="1444684"/>
    <lineage>
        <taxon>Bacteria</taxon>
        <taxon>Pseudomonadati</taxon>
        <taxon>Pseudomonadota</taxon>
        <taxon>Betaproteobacteria</taxon>
        <taxon>Nitrosomonadales</taxon>
        <taxon>Nitrosomonadaceae</taxon>
        <taxon>Nitrosomonas</taxon>
    </lineage>
</organism>
<comment type="function">
    <text evidence="1">Involved in a late step of protoheme IX synthesis.</text>
</comment>
<dbReference type="SUPFAM" id="SSF48452">
    <property type="entry name" value="TPR-like"/>
    <property type="match status" value="1"/>
</dbReference>
<dbReference type="EMBL" id="AP019755">
    <property type="protein sequence ID" value="BBL33968.1"/>
    <property type="molecule type" value="Genomic_DNA"/>
</dbReference>
<dbReference type="InterPro" id="IPR011990">
    <property type="entry name" value="TPR-like_helical_dom_sf"/>
</dbReference>
<keyword evidence="7 10" id="KW-1133">Transmembrane helix</keyword>
<accession>A0A4Y1YJI6</accession>
<dbReference type="InterPro" id="IPR005254">
    <property type="entry name" value="Heme_biosyn_assoc_TPR_pro"/>
</dbReference>
<keyword evidence="13" id="KW-1185">Reference proteome</keyword>
<feature type="transmembrane region" description="Helical" evidence="10">
    <location>
        <begin position="44"/>
        <end position="63"/>
    </location>
</feature>
<dbReference type="InterPro" id="IPR010817">
    <property type="entry name" value="HemY_N"/>
</dbReference>
<evidence type="ECO:0000256" key="7">
    <source>
        <dbReference type="ARBA" id="ARBA00022989"/>
    </source>
</evidence>